<accession>A0A6J5LW74</accession>
<gene>
    <name evidence="1" type="ORF">UFOVP328_275</name>
</gene>
<proteinExistence type="predicted"/>
<evidence type="ECO:0000313" key="1">
    <source>
        <dbReference type="EMBL" id="CAB4138082.1"/>
    </source>
</evidence>
<protein>
    <recommendedName>
        <fullName evidence="2">Tail tube protein</fullName>
    </recommendedName>
</protein>
<sequence>MAVSSLTRMTVPLASDQSNPTQGLLMPKLKYRFRVIFENFGVSTPRTELTKQVMDFTRPSVSFEEMVLDIYNSKIKLAGKHSWDDLTCQLRDDAGGNVSKLVGEQLQKQLDFAEQASAASGIDYKFLTRFEVLDGGNGAFEPVALETWEIYGCYLKAVNYNDMNYATSEAATISMTLAFDNAVQTPVGQGIGALVGRTVNDVATGAG</sequence>
<reference evidence="1" key="1">
    <citation type="submission" date="2020-04" db="EMBL/GenBank/DDBJ databases">
        <authorList>
            <person name="Chiriac C."/>
            <person name="Salcher M."/>
            <person name="Ghai R."/>
            <person name="Kavagutti S V."/>
        </authorList>
    </citation>
    <scope>NUCLEOTIDE SEQUENCE</scope>
</reference>
<evidence type="ECO:0008006" key="2">
    <source>
        <dbReference type="Google" id="ProtNLM"/>
    </source>
</evidence>
<dbReference type="EMBL" id="LR796341">
    <property type="protein sequence ID" value="CAB4138082.1"/>
    <property type="molecule type" value="Genomic_DNA"/>
</dbReference>
<name>A0A6J5LW74_9CAUD</name>
<organism evidence="1">
    <name type="scientific">uncultured Caudovirales phage</name>
    <dbReference type="NCBI Taxonomy" id="2100421"/>
    <lineage>
        <taxon>Viruses</taxon>
        <taxon>Duplodnaviria</taxon>
        <taxon>Heunggongvirae</taxon>
        <taxon>Uroviricota</taxon>
        <taxon>Caudoviricetes</taxon>
        <taxon>Peduoviridae</taxon>
        <taxon>Maltschvirus</taxon>
        <taxon>Maltschvirus maltsch</taxon>
    </lineage>
</organism>